<dbReference type="InterPro" id="IPR003772">
    <property type="entry name" value="YceD"/>
</dbReference>
<sequence length="189" mass="21619">MGKFDTYIIPLKSLSAGNHSFEYQLNNDYFAKIDSPEVRKGDIKAVVNVKKTGNTFEITFNLDGIAILPCDRCLDDMEQPISCKEKICVKFGKDFSDEDEVVIVPEDEGEINIAWFLYEFIVLSIPIKHVHAPGKCNKAMSAKLRNHRARNINDNDDENLEDENEDLTDNEESGNDPRWDKLKDIFDND</sequence>
<keyword evidence="3" id="KW-1185">Reference proteome</keyword>
<reference evidence="3" key="1">
    <citation type="submission" date="2016-04" db="EMBL/GenBank/DDBJ databases">
        <title>Draft genome sequence of Paludibacter jiangxiensis strain NM7.</title>
        <authorList>
            <person name="Qiu Y."/>
            <person name="Matsuura N."/>
            <person name="Ohashi A."/>
            <person name="Tourlousse M.D."/>
            <person name="Sekiguchi Y."/>
        </authorList>
    </citation>
    <scope>NUCLEOTIDE SEQUENCE [LARGE SCALE GENOMIC DNA]</scope>
    <source>
        <strain evidence="3">NM7</strain>
    </source>
</reference>
<dbReference type="EMBL" id="BDCR01000003">
    <property type="protein sequence ID" value="GAT63346.1"/>
    <property type="molecule type" value="Genomic_DNA"/>
</dbReference>
<dbReference type="AlphaFoldDB" id="A0A171A6Y9"/>
<protein>
    <recommendedName>
        <fullName evidence="4">DUF177 domain-containing protein</fullName>
    </recommendedName>
</protein>
<proteinExistence type="predicted"/>
<dbReference type="OrthoDB" id="1524821at2"/>
<name>A0A171A6Y9_9BACT</name>
<evidence type="ECO:0008006" key="4">
    <source>
        <dbReference type="Google" id="ProtNLM"/>
    </source>
</evidence>
<evidence type="ECO:0000256" key="1">
    <source>
        <dbReference type="SAM" id="MobiDB-lite"/>
    </source>
</evidence>
<comment type="caution">
    <text evidence="2">The sequence shown here is derived from an EMBL/GenBank/DDBJ whole genome shotgun (WGS) entry which is preliminary data.</text>
</comment>
<organism evidence="2 3">
    <name type="scientific">Paludibacter jiangxiensis</name>
    <dbReference type="NCBI Taxonomy" id="681398"/>
    <lineage>
        <taxon>Bacteria</taxon>
        <taxon>Pseudomonadati</taxon>
        <taxon>Bacteroidota</taxon>
        <taxon>Bacteroidia</taxon>
        <taxon>Bacteroidales</taxon>
        <taxon>Paludibacteraceae</taxon>
        <taxon>Paludibacter</taxon>
    </lineage>
</organism>
<dbReference type="Proteomes" id="UP000076586">
    <property type="component" value="Unassembled WGS sequence"/>
</dbReference>
<feature type="compositionally biased region" description="Acidic residues" evidence="1">
    <location>
        <begin position="154"/>
        <end position="174"/>
    </location>
</feature>
<dbReference type="Pfam" id="PF02620">
    <property type="entry name" value="YceD"/>
    <property type="match status" value="1"/>
</dbReference>
<dbReference type="STRING" id="681398.PJIAN_3672"/>
<accession>A0A171A6Y9</accession>
<gene>
    <name evidence="2" type="ORF">PJIAN_3672</name>
</gene>
<feature type="region of interest" description="Disordered" evidence="1">
    <location>
        <begin position="148"/>
        <end position="189"/>
    </location>
</feature>
<evidence type="ECO:0000313" key="2">
    <source>
        <dbReference type="EMBL" id="GAT63346.1"/>
    </source>
</evidence>
<reference evidence="3" key="2">
    <citation type="journal article" date="2017" name="Genome Announc.">
        <title>Draft genome sequence of Paludibacter jiangxiensis NM7(T), a propionate-producing fermentative bacterium.</title>
        <authorList>
            <person name="Qiu Y.-L."/>
            <person name="Tourlousse D.M."/>
            <person name="Matsuura N."/>
            <person name="Ohashi A."/>
            <person name="Sekiguchi Y."/>
        </authorList>
    </citation>
    <scope>NUCLEOTIDE SEQUENCE [LARGE SCALE GENOMIC DNA]</scope>
    <source>
        <strain evidence="3">NM7</strain>
    </source>
</reference>
<feature type="compositionally biased region" description="Basic and acidic residues" evidence="1">
    <location>
        <begin position="175"/>
        <end position="189"/>
    </location>
</feature>
<dbReference type="RefSeq" id="WP_068704422.1">
    <property type="nucleotide sequence ID" value="NZ_BDCR01000003.1"/>
</dbReference>
<evidence type="ECO:0000313" key="3">
    <source>
        <dbReference type="Proteomes" id="UP000076586"/>
    </source>
</evidence>